<protein>
    <submittedName>
        <fullName evidence="2">Uncharacterized protein</fullName>
    </submittedName>
</protein>
<proteinExistence type="predicted"/>
<accession>A0AAP0LDG9</accession>
<dbReference type="InterPro" id="IPR046848">
    <property type="entry name" value="E_motif"/>
</dbReference>
<reference evidence="2 3" key="1">
    <citation type="submission" date="2024-01" db="EMBL/GenBank/DDBJ databases">
        <title>Genome assemblies of Stephania.</title>
        <authorList>
            <person name="Yang L."/>
        </authorList>
    </citation>
    <scope>NUCLEOTIDE SEQUENCE [LARGE SCALE GENOMIC DNA]</scope>
    <source>
        <strain evidence="2">JXDWG</strain>
        <tissue evidence="2">Leaf</tissue>
    </source>
</reference>
<keyword evidence="3" id="KW-1185">Reference proteome</keyword>
<sequence>MSRPPLRPGSLALLCQGDRRVRNLYRLLELEPQSTVPYVAMANIYASDGRWNDLAKFRTMRKVRRSPEEDGGVSRARKPYRRFQTRRVGISTSATTIRQKRFRILNLLFDFSIKTPKMAGKFPLKGAAWLLAHHMAPMGLENTLLPVSFDITAVVRRFPSSLYLPNLGRPSFGAAFRGNLPLPRLVLGSALKPSQKVDDESRWTPLGSRRRHAGTGSSRTISAHDEPIELLRKNIKEMQTNLLLVIQDNTFDHDELPELQGRLGRMEQTLIDILGISFAPPMDDLVDSEIDDDFDDKILSDVYTDEQGDSLPSLILAYVAAKPATCHNGDDD</sequence>
<feature type="region of interest" description="Disordered" evidence="1">
    <location>
        <begin position="198"/>
        <end position="220"/>
    </location>
</feature>
<dbReference type="Pfam" id="PF20431">
    <property type="entry name" value="E_motif"/>
    <property type="match status" value="1"/>
</dbReference>
<name>A0AAP0LDG9_9MAGN</name>
<evidence type="ECO:0000313" key="2">
    <source>
        <dbReference type="EMBL" id="KAK9166994.1"/>
    </source>
</evidence>
<organism evidence="2 3">
    <name type="scientific">Stephania cephalantha</name>
    <dbReference type="NCBI Taxonomy" id="152367"/>
    <lineage>
        <taxon>Eukaryota</taxon>
        <taxon>Viridiplantae</taxon>
        <taxon>Streptophyta</taxon>
        <taxon>Embryophyta</taxon>
        <taxon>Tracheophyta</taxon>
        <taxon>Spermatophyta</taxon>
        <taxon>Magnoliopsida</taxon>
        <taxon>Ranunculales</taxon>
        <taxon>Menispermaceae</taxon>
        <taxon>Menispermoideae</taxon>
        <taxon>Cissampelideae</taxon>
        <taxon>Stephania</taxon>
    </lineage>
</organism>
<evidence type="ECO:0000256" key="1">
    <source>
        <dbReference type="SAM" id="MobiDB-lite"/>
    </source>
</evidence>
<dbReference type="Proteomes" id="UP001419268">
    <property type="component" value="Unassembled WGS sequence"/>
</dbReference>
<dbReference type="EMBL" id="JBBNAG010000001">
    <property type="protein sequence ID" value="KAK9166994.1"/>
    <property type="molecule type" value="Genomic_DNA"/>
</dbReference>
<dbReference type="AlphaFoldDB" id="A0AAP0LDG9"/>
<evidence type="ECO:0000313" key="3">
    <source>
        <dbReference type="Proteomes" id="UP001419268"/>
    </source>
</evidence>
<gene>
    <name evidence="2" type="ORF">Scep_002185</name>
</gene>
<comment type="caution">
    <text evidence="2">The sequence shown here is derived from an EMBL/GenBank/DDBJ whole genome shotgun (WGS) entry which is preliminary data.</text>
</comment>